<accession>S7U4M7</accession>
<dbReference type="AlphaFoldDB" id="S7U4M7"/>
<evidence type="ECO:0000313" key="2">
    <source>
        <dbReference type="Proteomes" id="UP000014977"/>
    </source>
</evidence>
<name>S7U4M7_DESML</name>
<keyword evidence="2" id="KW-1185">Reference proteome</keyword>
<proteinExistence type="predicted"/>
<protein>
    <submittedName>
        <fullName evidence="1">Uncharacterized protein</fullName>
    </submittedName>
</protein>
<comment type="caution">
    <text evidence="1">The sequence shown here is derived from an EMBL/GenBank/DDBJ whole genome shotgun (WGS) entry which is preliminary data.</text>
</comment>
<organism evidence="1 2">
    <name type="scientific">Desulfococcus multivorans DSM 2059</name>
    <dbReference type="NCBI Taxonomy" id="1121405"/>
    <lineage>
        <taxon>Bacteria</taxon>
        <taxon>Pseudomonadati</taxon>
        <taxon>Thermodesulfobacteriota</taxon>
        <taxon>Desulfobacteria</taxon>
        <taxon>Desulfobacterales</taxon>
        <taxon>Desulfococcaceae</taxon>
        <taxon>Desulfococcus</taxon>
    </lineage>
</organism>
<reference evidence="1 2" key="1">
    <citation type="journal article" date="2013" name="Genome Announc.">
        <title>Draft genome sequences for three mercury-methylating, sulfate-reducing bacteria.</title>
        <authorList>
            <person name="Brown S.D."/>
            <person name="Hurt R.A.Jr."/>
            <person name="Gilmour C.C."/>
            <person name="Elias D.A."/>
        </authorList>
    </citation>
    <scope>NUCLEOTIDE SEQUENCE [LARGE SCALE GENOMIC DNA]</scope>
    <source>
        <strain evidence="1 2">DSM 2059</strain>
    </source>
</reference>
<dbReference type="EMBL" id="ATHJ01000027">
    <property type="protein sequence ID" value="EPR44436.1"/>
    <property type="molecule type" value="Genomic_DNA"/>
</dbReference>
<evidence type="ECO:0000313" key="1">
    <source>
        <dbReference type="EMBL" id="EPR44436.1"/>
    </source>
</evidence>
<dbReference type="Proteomes" id="UP000014977">
    <property type="component" value="Unassembled WGS sequence"/>
</dbReference>
<sequence>MNRREKPTIRFLQDLRQRGFVDYRSTQTRSAKNDHKIQVFTEGGFVKDARKKYSDAKAED</sequence>
<gene>
    <name evidence="1" type="ORF">dsmv_3806</name>
</gene>